<evidence type="ECO:0000256" key="12">
    <source>
        <dbReference type="SAM" id="MobiDB-lite"/>
    </source>
</evidence>
<dbReference type="InterPro" id="IPR050496">
    <property type="entry name" value="SNF2_RAD54_helicase_repair"/>
</dbReference>
<dbReference type="InterPro" id="IPR000330">
    <property type="entry name" value="SNF2_N"/>
</dbReference>
<dbReference type="CDD" id="cd18793">
    <property type="entry name" value="SF2_C_SNF"/>
    <property type="match status" value="1"/>
</dbReference>
<keyword evidence="4" id="KW-0547">Nucleotide-binding</keyword>
<dbReference type="EMBL" id="JBCLYO010000030">
    <property type="protein sequence ID" value="KAL0076835.1"/>
    <property type="molecule type" value="Genomic_DNA"/>
</dbReference>
<accession>A0ABR3ALJ2</accession>
<dbReference type="Gene3D" id="3.40.50.10810">
    <property type="entry name" value="Tandem AAA-ATPase domain"/>
    <property type="match status" value="1"/>
</dbReference>
<keyword evidence="7" id="KW-0347">Helicase</keyword>
<dbReference type="GO" id="GO:0016787">
    <property type="term" value="F:hydrolase activity"/>
    <property type="evidence" value="ECO:0007669"/>
    <property type="project" value="UniProtKB-KW"/>
</dbReference>
<feature type="domain" description="Helicase C-terminal" evidence="14">
    <location>
        <begin position="594"/>
        <end position="746"/>
    </location>
</feature>
<dbReference type="Gene3D" id="1.20.120.850">
    <property type="entry name" value="SWI2/SNF2 ATPases, N-terminal domain"/>
    <property type="match status" value="1"/>
</dbReference>
<dbReference type="InterPro" id="IPR014001">
    <property type="entry name" value="Helicase_ATP-bd"/>
</dbReference>
<evidence type="ECO:0000256" key="5">
    <source>
        <dbReference type="ARBA" id="ARBA00022763"/>
    </source>
</evidence>
<evidence type="ECO:0000256" key="3">
    <source>
        <dbReference type="ARBA" id="ARBA00022553"/>
    </source>
</evidence>
<dbReference type="InterPro" id="IPR038718">
    <property type="entry name" value="SNF2-like_sf"/>
</dbReference>
<feature type="domain" description="Helicase ATP-binding" evidence="13">
    <location>
        <begin position="265"/>
        <end position="441"/>
    </location>
</feature>
<keyword evidence="16" id="KW-1185">Reference proteome</keyword>
<dbReference type="Pfam" id="PF08658">
    <property type="entry name" value="Rad54_N"/>
    <property type="match status" value="1"/>
</dbReference>
<dbReference type="Gene3D" id="3.40.50.300">
    <property type="entry name" value="P-loop containing nucleotide triphosphate hydrolases"/>
    <property type="match status" value="1"/>
</dbReference>
<evidence type="ECO:0000256" key="9">
    <source>
        <dbReference type="ARBA" id="ARBA00023125"/>
    </source>
</evidence>
<dbReference type="SMART" id="SM00487">
    <property type="entry name" value="DEXDc"/>
    <property type="match status" value="1"/>
</dbReference>
<evidence type="ECO:0000256" key="8">
    <source>
        <dbReference type="ARBA" id="ARBA00022840"/>
    </source>
</evidence>
<comment type="similarity">
    <text evidence="2">Belongs to the SNF2/RAD54 helicase family.</text>
</comment>
<name>A0ABR3ALJ2_PHYBL</name>
<keyword evidence="3" id="KW-0597">Phosphoprotein</keyword>
<dbReference type="InterPro" id="IPR013967">
    <property type="entry name" value="Rad54_N"/>
</dbReference>
<comment type="subcellular location">
    <subcellularLocation>
        <location evidence="1">Nucleus</location>
    </subcellularLocation>
</comment>
<dbReference type="Pfam" id="PF00271">
    <property type="entry name" value="Helicase_C"/>
    <property type="match status" value="1"/>
</dbReference>
<evidence type="ECO:0000313" key="16">
    <source>
        <dbReference type="Proteomes" id="UP001448207"/>
    </source>
</evidence>
<dbReference type="Pfam" id="PF00176">
    <property type="entry name" value="SNF2-rel_dom"/>
    <property type="match status" value="1"/>
</dbReference>
<comment type="caution">
    <text evidence="15">The sequence shown here is derived from an EMBL/GenBank/DDBJ whole genome shotgun (WGS) entry which is preliminary data.</text>
</comment>
<evidence type="ECO:0000256" key="2">
    <source>
        <dbReference type="ARBA" id="ARBA00007025"/>
    </source>
</evidence>
<dbReference type="PANTHER" id="PTHR45629:SF7">
    <property type="entry name" value="DNA EXCISION REPAIR PROTEIN ERCC-6-RELATED"/>
    <property type="match status" value="1"/>
</dbReference>
<dbReference type="InterPro" id="IPR001650">
    <property type="entry name" value="Helicase_C-like"/>
</dbReference>
<dbReference type="SMART" id="SM00490">
    <property type="entry name" value="HELICc"/>
    <property type="match status" value="1"/>
</dbReference>
<dbReference type="PROSITE" id="PS51194">
    <property type="entry name" value="HELICASE_CTER"/>
    <property type="match status" value="1"/>
</dbReference>
<keyword evidence="11" id="KW-0539">Nucleus</keyword>
<evidence type="ECO:0000256" key="11">
    <source>
        <dbReference type="ARBA" id="ARBA00023242"/>
    </source>
</evidence>
<dbReference type="InterPro" id="IPR049730">
    <property type="entry name" value="SNF2/RAD54-like_C"/>
</dbReference>
<evidence type="ECO:0000256" key="6">
    <source>
        <dbReference type="ARBA" id="ARBA00022801"/>
    </source>
</evidence>
<gene>
    <name evidence="15" type="ORF">J3Q64DRAFT_1647507</name>
</gene>
<evidence type="ECO:0000256" key="7">
    <source>
        <dbReference type="ARBA" id="ARBA00022806"/>
    </source>
</evidence>
<dbReference type="PANTHER" id="PTHR45629">
    <property type="entry name" value="SNF2/RAD54 FAMILY MEMBER"/>
    <property type="match status" value="1"/>
</dbReference>
<evidence type="ECO:0000313" key="15">
    <source>
        <dbReference type="EMBL" id="KAL0076835.1"/>
    </source>
</evidence>
<organism evidence="15 16">
    <name type="scientific">Phycomyces blakesleeanus</name>
    <dbReference type="NCBI Taxonomy" id="4837"/>
    <lineage>
        <taxon>Eukaryota</taxon>
        <taxon>Fungi</taxon>
        <taxon>Fungi incertae sedis</taxon>
        <taxon>Mucoromycota</taxon>
        <taxon>Mucoromycotina</taxon>
        <taxon>Mucoromycetes</taxon>
        <taxon>Mucorales</taxon>
        <taxon>Phycomycetaceae</taxon>
        <taxon>Phycomyces</taxon>
    </lineage>
</organism>
<feature type="compositionally biased region" description="Acidic residues" evidence="12">
    <location>
        <begin position="94"/>
        <end position="108"/>
    </location>
</feature>
<dbReference type="SUPFAM" id="SSF52540">
    <property type="entry name" value="P-loop containing nucleoside triphosphate hydrolases"/>
    <property type="match status" value="2"/>
</dbReference>
<proteinExistence type="inferred from homology"/>
<keyword evidence="8" id="KW-0067">ATP-binding</keyword>
<reference evidence="15 16" key="1">
    <citation type="submission" date="2024-04" db="EMBL/GenBank/DDBJ databases">
        <title>Symmetric and asymmetric DNA N6-adenine methylation regulates different biological responses in Mucorales.</title>
        <authorList>
            <consortium name="Lawrence Berkeley National Laboratory"/>
            <person name="Lax C."/>
            <person name="Mondo S.J."/>
            <person name="Osorio-Concepcion M."/>
            <person name="Muszewska A."/>
            <person name="Corrochano-Luque M."/>
            <person name="Gutierrez G."/>
            <person name="Riley R."/>
            <person name="Lipzen A."/>
            <person name="Guo J."/>
            <person name="Hundley H."/>
            <person name="Amirebrahimi M."/>
            <person name="Ng V."/>
            <person name="Lorenzo-Gutierrez D."/>
            <person name="Binder U."/>
            <person name="Yang J."/>
            <person name="Song Y."/>
            <person name="Canovas D."/>
            <person name="Navarro E."/>
            <person name="Freitag M."/>
            <person name="Gabaldon T."/>
            <person name="Grigoriev I.V."/>
            <person name="Corrochano L.M."/>
            <person name="Nicolas F.E."/>
            <person name="Garre V."/>
        </authorList>
    </citation>
    <scope>NUCLEOTIDE SEQUENCE [LARGE SCALE GENOMIC DNA]</scope>
    <source>
        <strain evidence="15 16">L51</strain>
    </source>
</reference>
<keyword evidence="5" id="KW-0227">DNA damage</keyword>
<sequence length="797" mass="90567">MSYSKIDHSQQDNSDDDLVIAPRRLQSKKALVKSVKAIDIYNSEDEDTPFASIAQKRKQCNIKSSSESDFDDETLPKRKQPKHSTNTKRRTVESNDEYENEDQNEEQDNQIKHTRLHCIPGKGLPRMSRITHGYNPVSALRRPFVVPFKNKEQSTPSMSGFGLQRTLGMPRRRAEARPMYDFNADGALILWDPEKDVVPEELIENEDKEPTPIWGGRPNKSIAEMVGLAQSKAKKTHVVVDPNLVKILRPHQVEGLKFLYRCTTGKVNKDAFGCIMADEMGLGKTLQCIALIWTLLRQSEVLGKPTVQKIIITCPSSLVLNWANEFVKWLGEMAIRPLVLNNTDSKEKTAELKQWAAKQGQLANPVLIISYESLRAYGKCLSKCPIGLLLCDEGHRLKNGDSLLFQELNRLQVKRRVILSGTPIQNDLNEYYSLFNFVNPGLLGTPTEFRRNYENPIAKGRDADASDAEREKSDKKVAEFWSIVSKFTIRRTNDLLTKYLPVKYEHVVFCQLAPVQKSLYKTFLDSPETKKLLQGTGAQPLKYITMLKKLCNHPGLLDLPREIEGSEKILPSGYISKSNHNSNIDASLSGKFMVLERMLSKIKNETKDKIVLISNYTQTLDLFESYCQQKRYGVLRLDGTLNAKKRQKLVDQFNDPEGEEFIFLLSSKAGGCGLNLIGANRLVLFDPDWNPAADQQALARVWRDGQKKDCFIYRLIGAGTIEEKIFQRQSHKQSLSNCVVDEATESERHFSVADMRQLFQLNTESECETHDTFKCKRCISGKQYKEAESMNYGDCST</sequence>
<dbReference type="PROSITE" id="PS51192">
    <property type="entry name" value="HELICASE_ATP_BIND_1"/>
    <property type="match status" value="1"/>
</dbReference>
<evidence type="ECO:0000259" key="13">
    <source>
        <dbReference type="PROSITE" id="PS51192"/>
    </source>
</evidence>
<dbReference type="InterPro" id="IPR027417">
    <property type="entry name" value="P-loop_NTPase"/>
</dbReference>
<keyword evidence="9" id="KW-0238">DNA-binding</keyword>
<evidence type="ECO:0000256" key="4">
    <source>
        <dbReference type="ARBA" id="ARBA00022741"/>
    </source>
</evidence>
<protein>
    <submittedName>
        <fullName evidence="15">P-loop containing nucleoside triphosphate hydrolase protein</fullName>
    </submittedName>
</protein>
<keyword evidence="10" id="KW-0234">DNA repair</keyword>
<keyword evidence="6 15" id="KW-0378">Hydrolase</keyword>
<feature type="compositionally biased region" description="Basic residues" evidence="12">
    <location>
        <begin position="77"/>
        <end position="89"/>
    </location>
</feature>
<evidence type="ECO:0000256" key="1">
    <source>
        <dbReference type="ARBA" id="ARBA00004123"/>
    </source>
</evidence>
<evidence type="ECO:0000259" key="14">
    <source>
        <dbReference type="PROSITE" id="PS51194"/>
    </source>
</evidence>
<feature type="region of interest" description="Disordered" evidence="12">
    <location>
        <begin position="57"/>
        <end position="112"/>
    </location>
</feature>
<feature type="region of interest" description="Disordered" evidence="12">
    <location>
        <begin position="1"/>
        <end position="20"/>
    </location>
</feature>
<evidence type="ECO:0000256" key="10">
    <source>
        <dbReference type="ARBA" id="ARBA00023204"/>
    </source>
</evidence>
<feature type="compositionally biased region" description="Basic and acidic residues" evidence="12">
    <location>
        <begin position="1"/>
        <end position="10"/>
    </location>
</feature>
<dbReference type="Proteomes" id="UP001448207">
    <property type="component" value="Unassembled WGS sequence"/>
</dbReference>